<evidence type="ECO:0000313" key="2">
    <source>
        <dbReference type="EMBL" id="CAD5230731.1"/>
    </source>
</evidence>
<gene>
    <name evidence="2" type="ORF">BOKJ2_LOCUS14288</name>
</gene>
<dbReference type="EMBL" id="CAJFCW020000006">
    <property type="protein sequence ID" value="CAG9127907.1"/>
    <property type="molecule type" value="Genomic_DNA"/>
</dbReference>
<evidence type="ECO:0000256" key="1">
    <source>
        <dbReference type="SAM" id="Phobius"/>
    </source>
</evidence>
<dbReference type="Proteomes" id="UP000614601">
    <property type="component" value="Unassembled WGS sequence"/>
</dbReference>
<protein>
    <recommendedName>
        <fullName evidence="4">PlsC domain-containing protein</fullName>
    </recommendedName>
</protein>
<accession>A0A811LTQ5</accession>
<organism evidence="2 3">
    <name type="scientific">Bursaphelenchus okinawaensis</name>
    <dbReference type="NCBI Taxonomy" id="465554"/>
    <lineage>
        <taxon>Eukaryota</taxon>
        <taxon>Metazoa</taxon>
        <taxon>Ecdysozoa</taxon>
        <taxon>Nematoda</taxon>
        <taxon>Chromadorea</taxon>
        <taxon>Rhabditida</taxon>
        <taxon>Tylenchina</taxon>
        <taxon>Tylenchomorpha</taxon>
        <taxon>Aphelenchoidea</taxon>
        <taxon>Aphelenchoididae</taxon>
        <taxon>Bursaphelenchus</taxon>
    </lineage>
</organism>
<name>A0A811LTQ5_9BILA</name>
<keyword evidence="1" id="KW-0472">Membrane</keyword>
<dbReference type="Proteomes" id="UP000783686">
    <property type="component" value="Unassembled WGS sequence"/>
</dbReference>
<feature type="transmembrane region" description="Helical" evidence="1">
    <location>
        <begin position="46"/>
        <end position="79"/>
    </location>
</feature>
<dbReference type="EMBL" id="CAJFDH010000006">
    <property type="protein sequence ID" value="CAD5230731.1"/>
    <property type="molecule type" value="Genomic_DNA"/>
</dbReference>
<keyword evidence="3" id="KW-1185">Reference proteome</keyword>
<dbReference type="AlphaFoldDB" id="A0A811LTQ5"/>
<keyword evidence="1" id="KW-0812">Transmembrane</keyword>
<sequence>MILDPNLTLAENAPQKRMGVKLDKSSSEDSNFTMDQRKIMIMVGAAYWFVMTVLVVPTACLCTLFVVIYPIMGIVWLFGLNKQIVNDVEHWICQLVNDHWVAAGQYTGLTITEHGDDITKISDSRTLFLCNHLGLVDHFCLMTAFLEQAWIGWKVHVGDIQHMEVDAAWSDVDNTRQLLHQRRPNQKRRGPRRV</sequence>
<evidence type="ECO:0000313" key="3">
    <source>
        <dbReference type="Proteomes" id="UP000614601"/>
    </source>
</evidence>
<dbReference type="OrthoDB" id="5920068at2759"/>
<evidence type="ECO:0008006" key="4">
    <source>
        <dbReference type="Google" id="ProtNLM"/>
    </source>
</evidence>
<keyword evidence="1" id="KW-1133">Transmembrane helix</keyword>
<proteinExistence type="predicted"/>
<comment type="caution">
    <text evidence="2">The sequence shown here is derived from an EMBL/GenBank/DDBJ whole genome shotgun (WGS) entry which is preliminary data.</text>
</comment>
<reference evidence="2" key="1">
    <citation type="submission" date="2020-09" db="EMBL/GenBank/DDBJ databases">
        <authorList>
            <person name="Kikuchi T."/>
        </authorList>
    </citation>
    <scope>NUCLEOTIDE SEQUENCE</scope>
    <source>
        <strain evidence="2">SH1</strain>
    </source>
</reference>